<feature type="domain" description="Methyltransferase" evidence="1">
    <location>
        <begin position="73"/>
        <end position="158"/>
    </location>
</feature>
<gene>
    <name evidence="2" type="ORF">EK386_04425</name>
</gene>
<comment type="caution">
    <text evidence="2">The sequence shown here is derived from an EMBL/GenBank/DDBJ whole genome shotgun (WGS) entry which is preliminary data.</text>
</comment>
<keyword evidence="2" id="KW-0489">Methyltransferase</keyword>
<dbReference type="Pfam" id="PF13649">
    <property type="entry name" value="Methyltransf_25"/>
    <property type="match status" value="1"/>
</dbReference>
<name>A0A432LGP2_9BACI</name>
<keyword evidence="3" id="KW-1185">Reference proteome</keyword>
<dbReference type="GO" id="GO:0008168">
    <property type="term" value="F:methyltransferase activity"/>
    <property type="evidence" value="ECO:0007669"/>
    <property type="project" value="UniProtKB-KW"/>
</dbReference>
<dbReference type="RefSeq" id="WP_126657815.1">
    <property type="nucleotide sequence ID" value="NZ_RYYR01000004.1"/>
</dbReference>
<dbReference type="Proteomes" id="UP000287910">
    <property type="component" value="Unassembled WGS sequence"/>
</dbReference>
<dbReference type="InterPro" id="IPR041698">
    <property type="entry name" value="Methyltransf_25"/>
</dbReference>
<dbReference type="InterPro" id="IPR029063">
    <property type="entry name" value="SAM-dependent_MTases_sf"/>
</dbReference>
<organism evidence="2 3">
    <name type="scientific">Lysinibacillus antri</name>
    <dbReference type="NCBI Taxonomy" id="2498145"/>
    <lineage>
        <taxon>Bacteria</taxon>
        <taxon>Bacillati</taxon>
        <taxon>Bacillota</taxon>
        <taxon>Bacilli</taxon>
        <taxon>Bacillales</taxon>
        <taxon>Bacillaceae</taxon>
        <taxon>Lysinibacillus</taxon>
    </lineage>
</organism>
<accession>A0A432LGP2</accession>
<protein>
    <submittedName>
        <fullName evidence="2">Class I SAM-dependent methyltransferase</fullName>
    </submittedName>
</protein>
<reference evidence="2 3" key="1">
    <citation type="submission" date="2018-12" db="EMBL/GenBank/DDBJ databases">
        <title>Lysinibacillus antri sp. nov., isolated from a cave soil.</title>
        <authorList>
            <person name="Narsing Rao M.P."/>
            <person name="Zhang H."/>
            <person name="Dong Z.-Y."/>
            <person name="Niu X.-K."/>
            <person name="Zhang K."/>
            <person name="Fang B.-Z."/>
            <person name="Kang Y.-Q."/>
            <person name="Xiao M."/>
            <person name="Li W.-J."/>
        </authorList>
    </citation>
    <scope>NUCLEOTIDE SEQUENCE [LARGE SCALE GENOMIC DNA]</scope>
    <source>
        <strain evidence="2 3">SYSU K30002</strain>
    </source>
</reference>
<keyword evidence="2" id="KW-0808">Transferase</keyword>
<dbReference type="SUPFAM" id="SSF53335">
    <property type="entry name" value="S-adenosyl-L-methionine-dependent methyltransferases"/>
    <property type="match status" value="1"/>
</dbReference>
<dbReference type="EMBL" id="RYYR01000004">
    <property type="protein sequence ID" value="RUL55575.1"/>
    <property type="molecule type" value="Genomic_DNA"/>
</dbReference>
<sequence>MKRSPLHIDFEQLWKEGMHDWHGNMPERMTNDELEEAFWTQSMQKKSYRQTDAHAKPIYAKIRQHIPDNVTCLEIGPGWGNYTFPLREDVKKLTLVDGSESVLRYLQQYFMEDQAVRFVHAKWEEAQLEPHDIVVGVNCYYRIYEMNAALLKMNKLAKKRAIIGLTTGPIQPHYVILDQQFGYEIKYPRRDYIEIVNMLYQLGIYADCEMLPLERTYRYNSYEALYEAQSKKILNDTFRLDDLKAALTNFITEENGQIVYRHKFYAAIISWEPINIENVSQF</sequence>
<dbReference type="AlphaFoldDB" id="A0A432LGP2"/>
<dbReference type="GO" id="GO:0032259">
    <property type="term" value="P:methylation"/>
    <property type="evidence" value="ECO:0007669"/>
    <property type="project" value="UniProtKB-KW"/>
</dbReference>
<evidence type="ECO:0000313" key="2">
    <source>
        <dbReference type="EMBL" id="RUL55575.1"/>
    </source>
</evidence>
<dbReference type="CDD" id="cd02440">
    <property type="entry name" value="AdoMet_MTases"/>
    <property type="match status" value="1"/>
</dbReference>
<evidence type="ECO:0000259" key="1">
    <source>
        <dbReference type="Pfam" id="PF13649"/>
    </source>
</evidence>
<proteinExistence type="predicted"/>
<dbReference type="Gene3D" id="3.40.50.150">
    <property type="entry name" value="Vaccinia Virus protein VP39"/>
    <property type="match status" value="1"/>
</dbReference>
<evidence type="ECO:0000313" key="3">
    <source>
        <dbReference type="Proteomes" id="UP000287910"/>
    </source>
</evidence>